<dbReference type="AlphaFoldDB" id="A0A8T0GYY5"/>
<feature type="transmembrane region" description="Helical" evidence="2">
    <location>
        <begin position="182"/>
        <end position="200"/>
    </location>
</feature>
<organism evidence="3 4">
    <name type="scientific">Ceratodon purpureus</name>
    <name type="common">Fire moss</name>
    <name type="synonym">Dicranum purpureum</name>
    <dbReference type="NCBI Taxonomy" id="3225"/>
    <lineage>
        <taxon>Eukaryota</taxon>
        <taxon>Viridiplantae</taxon>
        <taxon>Streptophyta</taxon>
        <taxon>Embryophyta</taxon>
        <taxon>Bryophyta</taxon>
        <taxon>Bryophytina</taxon>
        <taxon>Bryopsida</taxon>
        <taxon>Dicranidae</taxon>
        <taxon>Pseudoditrichales</taxon>
        <taxon>Ditrichaceae</taxon>
        <taxon>Ceratodon</taxon>
    </lineage>
</organism>
<comment type="caution">
    <text evidence="3">The sequence shown here is derived from an EMBL/GenBank/DDBJ whole genome shotgun (WGS) entry which is preliminary data.</text>
</comment>
<accession>A0A8T0GYY5</accession>
<feature type="compositionally biased region" description="Basic and acidic residues" evidence="1">
    <location>
        <begin position="141"/>
        <end position="150"/>
    </location>
</feature>
<keyword evidence="4" id="KW-1185">Reference proteome</keyword>
<evidence type="ECO:0000313" key="4">
    <source>
        <dbReference type="Proteomes" id="UP000822688"/>
    </source>
</evidence>
<sequence>MASPAKIYQAGVRRRMIKQECTCTDEVITNPRKAIENRKALQELHDTSLKTCPLKHHNRRRPVRAHFEMTRLLDPTPPPSNNNECSKPISATPKFVTPANSECPSPPPQKSSPKTSEKPESCSPKTLTKPEFGSPKILKKLQFDSPKKAETCSPKTPKKPEACANSPESVCAKLKAERMRRFAIGFAIGSLLLLLLYWNFRKTILNTLGLSDGSEDDDLDGMAGDGSNAMSLYQRNLLNKRRQICWFNLPCMYDYEEDDWVVSEVEGPKLRRHDKLHLNTASVDGIAFSQSDSYVSNQMRSLIWLLAISSMCTADLIKLQVNKAGKQKPALISSQSIKLVG</sequence>
<gene>
    <name evidence="3" type="ORF">KC19_9G120100</name>
</gene>
<dbReference type="EMBL" id="CM026430">
    <property type="protein sequence ID" value="KAG0562122.1"/>
    <property type="molecule type" value="Genomic_DNA"/>
</dbReference>
<proteinExistence type="predicted"/>
<feature type="region of interest" description="Disordered" evidence="1">
    <location>
        <begin position="71"/>
        <end position="164"/>
    </location>
</feature>
<protein>
    <submittedName>
        <fullName evidence="3">Uncharacterized protein</fullName>
    </submittedName>
</protein>
<name>A0A8T0GYY5_CERPU</name>
<dbReference type="Proteomes" id="UP000822688">
    <property type="component" value="Chromosome 9"/>
</dbReference>
<evidence type="ECO:0000313" key="3">
    <source>
        <dbReference type="EMBL" id="KAG0562122.1"/>
    </source>
</evidence>
<keyword evidence="2" id="KW-0472">Membrane</keyword>
<reference evidence="3" key="1">
    <citation type="submission" date="2020-06" db="EMBL/GenBank/DDBJ databases">
        <title>WGS assembly of Ceratodon purpureus strain R40.</title>
        <authorList>
            <person name="Carey S.B."/>
            <person name="Jenkins J."/>
            <person name="Shu S."/>
            <person name="Lovell J.T."/>
            <person name="Sreedasyam A."/>
            <person name="Maumus F."/>
            <person name="Tiley G.P."/>
            <person name="Fernandez-Pozo N."/>
            <person name="Barry K."/>
            <person name="Chen C."/>
            <person name="Wang M."/>
            <person name="Lipzen A."/>
            <person name="Daum C."/>
            <person name="Saski C.A."/>
            <person name="Payton A.C."/>
            <person name="Mcbreen J.C."/>
            <person name="Conrad R.E."/>
            <person name="Kollar L.M."/>
            <person name="Olsson S."/>
            <person name="Huttunen S."/>
            <person name="Landis J.B."/>
            <person name="Wickett N.J."/>
            <person name="Johnson M.G."/>
            <person name="Rensing S.A."/>
            <person name="Grimwood J."/>
            <person name="Schmutz J."/>
            <person name="Mcdaniel S.F."/>
        </authorList>
    </citation>
    <scope>NUCLEOTIDE SEQUENCE</scope>
    <source>
        <strain evidence="3">R40</strain>
    </source>
</reference>
<evidence type="ECO:0000256" key="1">
    <source>
        <dbReference type="SAM" id="MobiDB-lite"/>
    </source>
</evidence>
<keyword evidence="2" id="KW-1133">Transmembrane helix</keyword>
<evidence type="ECO:0000256" key="2">
    <source>
        <dbReference type="SAM" id="Phobius"/>
    </source>
</evidence>
<keyword evidence="2" id="KW-0812">Transmembrane</keyword>